<dbReference type="Proteomes" id="UP000279909">
    <property type="component" value="Unassembled WGS sequence"/>
</dbReference>
<protein>
    <submittedName>
        <fullName evidence="1">Phage tail protein</fullName>
    </submittedName>
</protein>
<name>A0A3M8H6I1_9BACI</name>
<accession>A0A3M8H6I1</accession>
<evidence type="ECO:0000313" key="1">
    <source>
        <dbReference type="EMBL" id="RNC97844.1"/>
    </source>
</evidence>
<evidence type="ECO:0000313" key="2">
    <source>
        <dbReference type="Proteomes" id="UP000279909"/>
    </source>
</evidence>
<gene>
    <name evidence="1" type="ORF">EC501_13560</name>
</gene>
<reference evidence="1 2" key="1">
    <citation type="journal article" date="2014" name="Int. J. Syst. Evol. Microbiol.">
        <title>Lysinibacillus halotolerans sp. nov., isolated from saline-alkaline soil.</title>
        <authorList>
            <person name="Kong D."/>
            <person name="Wang Y."/>
            <person name="Zhao B."/>
            <person name="Li Y."/>
            <person name="Song J."/>
            <person name="Zhai Y."/>
            <person name="Zhang C."/>
            <person name="Wang H."/>
            <person name="Chen X."/>
            <person name="Zhao B."/>
            <person name="Ruan Z."/>
        </authorList>
    </citation>
    <scope>NUCLEOTIDE SEQUENCE [LARGE SCALE GENOMIC DNA]</scope>
    <source>
        <strain evidence="1 2">MCCC 1A12703</strain>
    </source>
</reference>
<dbReference type="OrthoDB" id="2863311at2"/>
<keyword evidence="2" id="KW-1185">Reference proteome</keyword>
<comment type="caution">
    <text evidence="1">The sequence shown here is derived from an EMBL/GenBank/DDBJ whole genome shotgun (WGS) entry which is preliminary data.</text>
</comment>
<dbReference type="EMBL" id="RHLQ01000037">
    <property type="protein sequence ID" value="RNC97844.1"/>
    <property type="molecule type" value="Genomic_DNA"/>
</dbReference>
<sequence length="194" mass="21185">MTVTVFDTTDISHAGIRFKQSDGTYGEGTDFGLVGTMEGEGEVQSVQKMQGARIIKQKSKTTKIAVTVSGHIPVQVARDYFGMTNEKLKAGVYSAGINTLGKDFIFTVTAVDDFEGNKKLMAFPNCSNSGGFKITPLEAAVEEVAMLELTFDSLPDSADQFYYEAIVADTTDPTLVEQWHTNFSRELVELVETV</sequence>
<proteinExistence type="predicted"/>
<organism evidence="1 2">
    <name type="scientific">Lysinibacillus halotolerans</name>
    <dbReference type="NCBI Taxonomy" id="1368476"/>
    <lineage>
        <taxon>Bacteria</taxon>
        <taxon>Bacillati</taxon>
        <taxon>Bacillota</taxon>
        <taxon>Bacilli</taxon>
        <taxon>Bacillales</taxon>
        <taxon>Bacillaceae</taxon>
        <taxon>Lysinibacillus</taxon>
    </lineage>
</organism>
<dbReference type="AlphaFoldDB" id="A0A3M8H6I1"/>
<dbReference type="RefSeq" id="WP_122972843.1">
    <property type="nucleotide sequence ID" value="NZ_RHLQ01000037.1"/>
</dbReference>